<gene>
    <name evidence="1" type="primary">BnaCnng12710D</name>
    <name evidence="1" type="ORF">GSBRNA2T00082192001</name>
</gene>
<keyword evidence="2" id="KW-1185">Reference proteome</keyword>
<dbReference type="AlphaFoldDB" id="A0A078I604"/>
<evidence type="ECO:0000313" key="1">
    <source>
        <dbReference type="EMBL" id="CDY45512.1"/>
    </source>
</evidence>
<dbReference type="Proteomes" id="UP000028999">
    <property type="component" value="Unassembled WGS sequence"/>
</dbReference>
<sequence length="148" mass="17135">MSTVKILAFLYVISGFLFVDRIEHIVRNPKSIHSLWLKSIFIKMAYREKGPTLVYKAFTLSTHCQLVLSWKPMNTHMVSRAMEGSLESYPFPSNINITSCVSIKLNDRNYLLYDEGRVRLSPPNLGERCDFEERQSSGVYEKLHESNN</sequence>
<organism evidence="1 2">
    <name type="scientific">Brassica napus</name>
    <name type="common">Rape</name>
    <dbReference type="NCBI Taxonomy" id="3708"/>
    <lineage>
        <taxon>Eukaryota</taxon>
        <taxon>Viridiplantae</taxon>
        <taxon>Streptophyta</taxon>
        <taxon>Embryophyta</taxon>
        <taxon>Tracheophyta</taxon>
        <taxon>Spermatophyta</taxon>
        <taxon>Magnoliopsida</taxon>
        <taxon>eudicotyledons</taxon>
        <taxon>Gunneridae</taxon>
        <taxon>Pentapetalae</taxon>
        <taxon>rosids</taxon>
        <taxon>malvids</taxon>
        <taxon>Brassicales</taxon>
        <taxon>Brassicaceae</taxon>
        <taxon>Brassiceae</taxon>
        <taxon>Brassica</taxon>
    </lineage>
</organism>
<accession>A0A078I604</accession>
<name>A0A078I604_BRANA</name>
<dbReference type="STRING" id="3708.A0A078I604"/>
<dbReference type="Gramene" id="CDY45512">
    <property type="protein sequence ID" value="CDY45512"/>
    <property type="gene ID" value="GSBRNA2T00082192001"/>
</dbReference>
<protein>
    <submittedName>
        <fullName evidence="1">BnaCnng12710D protein</fullName>
    </submittedName>
</protein>
<reference evidence="1 2" key="1">
    <citation type="journal article" date="2014" name="Science">
        <title>Plant genetics. Early allopolyploid evolution in the post-Neolithic Brassica napus oilseed genome.</title>
        <authorList>
            <person name="Chalhoub B."/>
            <person name="Denoeud F."/>
            <person name="Liu S."/>
            <person name="Parkin I.A."/>
            <person name="Tang H."/>
            <person name="Wang X."/>
            <person name="Chiquet J."/>
            <person name="Belcram H."/>
            <person name="Tong C."/>
            <person name="Samans B."/>
            <person name="Correa M."/>
            <person name="Da Silva C."/>
            <person name="Just J."/>
            <person name="Falentin C."/>
            <person name="Koh C.S."/>
            <person name="Le Clainche I."/>
            <person name="Bernard M."/>
            <person name="Bento P."/>
            <person name="Noel B."/>
            <person name="Labadie K."/>
            <person name="Alberti A."/>
            <person name="Charles M."/>
            <person name="Arnaud D."/>
            <person name="Guo H."/>
            <person name="Daviaud C."/>
            <person name="Alamery S."/>
            <person name="Jabbari K."/>
            <person name="Zhao M."/>
            <person name="Edger P.P."/>
            <person name="Chelaifa H."/>
            <person name="Tack D."/>
            <person name="Lassalle G."/>
            <person name="Mestiri I."/>
            <person name="Schnel N."/>
            <person name="Le Paslier M.C."/>
            <person name="Fan G."/>
            <person name="Renault V."/>
            <person name="Bayer P.E."/>
            <person name="Golicz A.A."/>
            <person name="Manoli S."/>
            <person name="Lee T.H."/>
            <person name="Thi V.H."/>
            <person name="Chalabi S."/>
            <person name="Hu Q."/>
            <person name="Fan C."/>
            <person name="Tollenaere R."/>
            <person name="Lu Y."/>
            <person name="Battail C."/>
            <person name="Shen J."/>
            <person name="Sidebottom C.H."/>
            <person name="Wang X."/>
            <person name="Canaguier A."/>
            <person name="Chauveau A."/>
            <person name="Berard A."/>
            <person name="Deniot G."/>
            <person name="Guan M."/>
            <person name="Liu Z."/>
            <person name="Sun F."/>
            <person name="Lim Y.P."/>
            <person name="Lyons E."/>
            <person name="Town C.D."/>
            <person name="Bancroft I."/>
            <person name="Wang X."/>
            <person name="Meng J."/>
            <person name="Ma J."/>
            <person name="Pires J.C."/>
            <person name="King G.J."/>
            <person name="Brunel D."/>
            <person name="Delourme R."/>
            <person name="Renard M."/>
            <person name="Aury J.M."/>
            <person name="Adams K.L."/>
            <person name="Batley J."/>
            <person name="Snowdon R.J."/>
            <person name="Tost J."/>
            <person name="Edwards D."/>
            <person name="Zhou Y."/>
            <person name="Hua W."/>
            <person name="Sharpe A.G."/>
            <person name="Paterson A.H."/>
            <person name="Guan C."/>
            <person name="Wincker P."/>
        </authorList>
    </citation>
    <scope>NUCLEOTIDE SEQUENCE [LARGE SCALE GENOMIC DNA]</scope>
    <source>
        <strain evidence="2">cv. Darmor-bzh</strain>
    </source>
</reference>
<proteinExistence type="predicted"/>
<dbReference type="EMBL" id="LK032627">
    <property type="protein sequence ID" value="CDY45512.1"/>
    <property type="molecule type" value="Genomic_DNA"/>
</dbReference>
<evidence type="ECO:0000313" key="2">
    <source>
        <dbReference type="Proteomes" id="UP000028999"/>
    </source>
</evidence>
<dbReference type="PaxDb" id="3708-A0A078I604"/>